<dbReference type="InterPro" id="IPR001314">
    <property type="entry name" value="Peptidase_S1A"/>
</dbReference>
<dbReference type="CDD" id="cd00190">
    <property type="entry name" value="Tryp_SPc"/>
    <property type="match status" value="1"/>
</dbReference>
<dbReference type="AlphaFoldDB" id="A0A7M6DQ12"/>
<protein>
    <recommendedName>
        <fullName evidence="6">Peptidase S1 domain-containing protein</fullName>
    </recommendedName>
</protein>
<dbReference type="PROSITE" id="PS00134">
    <property type="entry name" value="TRYPSIN_HIS"/>
    <property type="match status" value="1"/>
</dbReference>
<dbReference type="Gene3D" id="2.40.10.10">
    <property type="entry name" value="Trypsin-like serine proteases"/>
    <property type="match status" value="1"/>
</dbReference>
<organism evidence="7 8">
    <name type="scientific">Clytia hemisphaerica</name>
    <dbReference type="NCBI Taxonomy" id="252671"/>
    <lineage>
        <taxon>Eukaryota</taxon>
        <taxon>Metazoa</taxon>
        <taxon>Cnidaria</taxon>
        <taxon>Hydrozoa</taxon>
        <taxon>Hydroidolina</taxon>
        <taxon>Leptothecata</taxon>
        <taxon>Obeliida</taxon>
        <taxon>Clytiidae</taxon>
        <taxon>Clytia</taxon>
    </lineage>
</organism>
<dbReference type="Pfam" id="PF00089">
    <property type="entry name" value="Trypsin"/>
    <property type="match status" value="1"/>
</dbReference>
<dbReference type="PROSITE" id="PS00135">
    <property type="entry name" value="TRYPSIN_SER"/>
    <property type="match status" value="1"/>
</dbReference>
<sequence length="328" mass="36985">VMPILKFAKIQTSEPFKMRGWIRVAVLFSIAFAFSKACNDYSSVKCFFKKLGGGCKPTDEDYPFMKENCLKACDICKEYTGKCGVREKKTRIVGGTTAKPGEWPWQVKVGGCGGTLVSDQFVVTAAHCFDRSKDPDDYKVTAGEHDKYEKEQWEQKMEIEKIIIHPAYGKLVSNDADMALLKLKKKVSFNQRVRHACVADDFVDIGLDSECWVSGWGALKFNGRSARYLQQAKLPLIDPKECVATMGYRSITDNMLCAGFKDGTKDSCQGDSGGPLVCRKQDAVTGESQWYLWGVVSWGYGCATQRYYGVYTKAHNFRHWIADVMRRY</sequence>
<dbReference type="PROSITE" id="PS50240">
    <property type="entry name" value="TRYPSIN_DOM"/>
    <property type="match status" value="1"/>
</dbReference>
<dbReference type="PRINTS" id="PR00722">
    <property type="entry name" value="CHYMOTRYPSIN"/>
</dbReference>
<dbReference type="GO" id="GO:0006508">
    <property type="term" value="P:proteolysis"/>
    <property type="evidence" value="ECO:0007669"/>
    <property type="project" value="UniProtKB-KW"/>
</dbReference>
<evidence type="ECO:0000256" key="3">
    <source>
        <dbReference type="ARBA" id="ARBA00022825"/>
    </source>
</evidence>
<dbReference type="SMART" id="SM00020">
    <property type="entry name" value="Tryp_SPc"/>
    <property type="match status" value="1"/>
</dbReference>
<dbReference type="InterPro" id="IPR033116">
    <property type="entry name" value="TRYPSIN_SER"/>
</dbReference>
<evidence type="ECO:0000256" key="1">
    <source>
        <dbReference type="ARBA" id="ARBA00022670"/>
    </source>
</evidence>
<evidence type="ECO:0000313" key="8">
    <source>
        <dbReference type="Proteomes" id="UP000594262"/>
    </source>
</evidence>
<dbReference type="OrthoDB" id="5951738at2759"/>
<dbReference type="PANTHER" id="PTHR24252:SF7">
    <property type="entry name" value="HYALIN"/>
    <property type="match status" value="1"/>
</dbReference>
<dbReference type="Proteomes" id="UP000594262">
    <property type="component" value="Unplaced"/>
</dbReference>
<keyword evidence="8" id="KW-1185">Reference proteome</keyword>
<evidence type="ECO:0000256" key="4">
    <source>
        <dbReference type="ARBA" id="ARBA00023157"/>
    </source>
</evidence>
<dbReference type="InterPro" id="IPR018114">
    <property type="entry name" value="TRYPSIN_HIS"/>
</dbReference>
<name>A0A7M6DQ12_9CNID</name>
<dbReference type="FunFam" id="2.40.10.10:FF:000003">
    <property type="entry name" value="Transmembrane serine protease 3"/>
    <property type="match status" value="1"/>
</dbReference>
<dbReference type="InterPro" id="IPR043504">
    <property type="entry name" value="Peptidase_S1_PA_chymotrypsin"/>
</dbReference>
<evidence type="ECO:0000256" key="5">
    <source>
        <dbReference type="RuleBase" id="RU363034"/>
    </source>
</evidence>
<keyword evidence="1 5" id="KW-0645">Protease</keyword>
<dbReference type="SUPFAM" id="SSF50494">
    <property type="entry name" value="Trypsin-like serine proteases"/>
    <property type="match status" value="1"/>
</dbReference>
<dbReference type="PANTHER" id="PTHR24252">
    <property type="entry name" value="ACROSIN-RELATED"/>
    <property type="match status" value="1"/>
</dbReference>
<feature type="domain" description="Peptidase S1" evidence="6">
    <location>
        <begin position="92"/>
        <end position="326"/>
    </location>
</feature>
<keyword evidence="2 5" id="KW-0378">Hydrolase</keyword>
<reference evidence="7" key="1">
    <citation type="submission" date="2021-01" db="UniProtKB">
        <authorList>
            <consortium name="EnsemblMetazoa"/>
        </authorList>
    </citation>
    <scope>IDENTIFICATION</scope>
</reference>
<dbReference type="InterPro" id="IPR009003">
    <property type="entry name" value="Peptidase_S1_PA"/>
</dbReference>
<evidence type="ECO:0000259" key="6">
    <source>
        <dbReference type="PROSITE" id="PS50240"/>
    </source>
</evidence>
<evidence type="ECO:0000313" key="7">
    <source>
        <dbReference type="EnsemblMetazoa" id="CLYHEMP021477.1"/>
    </source>
</evidence>
<keyword evidence="4" id="KW-1015">Disulfide bond</keyword>
<keyword evidence="3 5" id="KW-0720">Serine protease</keyword>
<accession>A0A7M6DQ12</accession>
<dbReference type="EnsemblMetazoa" id="CLYHEMT021477.1">
    <property type="protein sequence ID" value="CLYHEMP021477.1"/>
    <property type="gene ID" value="CLYHEMG021477"/>
</dbReference>
<proteinExistence type="predicted"/>
<dbReference type="GO" id="GO:0004252">
    <property type="term" value="F:serine-type endopeptidase activity"/>
    <property type="evidence" value="ECO:0007669"/>
    <property type="project" value="InterPro"/>
</dbReference>
<evidence type="ECO:0000256" key="2">
    <source>
        <dbReference type="ARBA" id="ARBA00022801"/>
    </source>
</evidence>
<dbReference type="InterPro" id="IPR001254">
    <property type="entry name" value="Trypsin_dom"/>
</dbReference>